<dbReference type="EMBL" id="NCEB01000032">
    <property type="protein sequence ID" value="OYX31384.1"/>
    <property type="molecule type" value="Genomic_DNA"/>
</dbReference>
<gene>
    <name evidence="2" type="ORF">B7Z01_12590</name>
</gene>
<reference evidence="2 3" key="1">
    <citation type="submission" date="2017-03" db="EMBL/GenBank/DDBJ databases">
        <title>Lifting the veil on microbial sulfur biogeochemistry in mining wastewaters.</title>
        <authorList>
            <person name="Kantor R.S."/>
            <person name="Colenbrander Nelson T."/>
            <person name="Marshall S."/>
            <person name="Bennett D."/>
            <person name="Apte S."/>
            <person name="Camacho D."/>
            <person name="Thomas B.C."/>
            <person name="Warren L.A."/>
            <person name="Banfield J.F."/>
        </authorList>
    </citation>
    <scope>NUCLEOTIDE SEQUENCE [LARGE SCALE GENOMIC DNA]</scope>
    <source>
        <strain evidence="2">32-69-9</strain>
    </source>
</reference>
<organism evidence="2 3">
    <name type="scientific">Brevundimonas subvibrioides</name>
    <dbReference type="NCBI Taxonomy" id="74313"/>
    <lineage>
        <taxon>Bacteria</taxon>
        <taxon>Pseudomonadati</taxon>
        <taxon>Pseudomonadota</taxon>
        <taxon>Alphaproteobacteria</taxon>
        <taxon>Caulobacterales</taxon>
        <taxon>Caulobacteraceae</taxon>
        <taxon>Brevundimonas</taxon>
    </lineage>
</organism>
<dbReference type="AlphaFoldDB" id="A0A258FHC3"/>
<accession>A0A258FHC3</accession>
<evidence type="ECO:0000256" key="1">
    <source>
        <dbReference type="SAM" id="SignalP"/>
    </source>
</evidence>
<protein>
    <submittedName>
        <fullName evidence="2">Uncharacterized protein</fullName>
    </submittedName>
</protein>
<comment type="caution">
    <text evidence="2">The sequence shown here is derived from an EMBL/GenBank/DDBJ whole genome shotgun (WGS) entry which is preliminary data.</text>
</comment>
<keyword evidence="1" id="KW-0732">Signal</keyword>
<proteinExistence type="predicted"/>
<feature type="signal peptide" evidence="1">
    <location>
        <begin position="1"/>
        <end position="20"/>
    </location>
</feature>
<evidence type="ECO:0000313" key="2">
    <source>
        <dbReference type="EMBL" id="OYX31384.1"/>
    </source>
</evidence>
<dbReference type="Proteomes" id="UP000215595">
    <property type="component" value="Unassembled WGS sequence"/>
</dbReference>
<sequence length="111" mass="11414">MIKSVLAAAALAVLAPTALAQTAPAQDHSNHAAPATARPTIASPIKDLLNNAETAAVMEKHLPGVAQHPMRPQFEDMTLAQVMPMSGGMISQATVDAIDADLKALPQTPAS</sequence>
<evidence type="ECO:0000313" key="3">
    <source>
        <dbReference type="Proteomes" id="UP000215595"/>
    </source>
</evidence>
<feature type="chain" id="PRO_5012965985" evidence="1">
    <location>
        <begin position="21"/>
        <end position="111"/>
    </location>
</feature>
<name>A0A258FHC3_9CAUL</name>